<evidence type="ECO:0000313" key="2">
    <source>
        <dbReference type="EMBL" id="KAH7569172.1"/>
    </source>
</evidence>
<dbReference type="EMBL" id="JAFEMO010000006">
    <property type="protein sequence ID" value="KAH7569172.1"/>
    <property type="molecule type" value="Genomic_DNA"/>
</dbReference>
<keyword evidence="1" id="KW-0812">Transmembrane</keyword>
<evidence type="ECO:0000313" key="3">
    <source>
        <dbReference type="Proteomes" id="UP000827721"/>
    </source>
</evidence>
<comment type="caution">
    <text evidence="2">The sequence shown here is derived from an EMBL/GenBank/DDBJ whole genome shotgun (WGS) entry which is preliminary data.</text>
</comment>
<keyword evidence="3" id="KW-1185">Reference proteome</keyword>
<evidence type="ECO:0000256" key="1">
    <source>
        <dbReference type="SAM" id="Phobius"/>
    </source>
</evidence>
<sequence>MSIPQLRNKMINALSPSGSRAYVHHDMMPSILNSALSVPTDSATSMTATESCRAPVTAISGGDVSADSAASGFAHFSVATVPNILPAVVSGTSASNILPAAIFEHDSNACIPARHADLIDVRRSSRAHHPPAYLRDYHCNLLGGNTVSSQLPYCISHHLSYDALSASHKNLILQISSQIEPQFYHQTVKEAQWRAAMQDELRPDQAAQHTTTEVLHQRKSLGKCPVKMAMTGMAFAGIVGFFVLYSKKKPEASALDVAKVTAGVAHPDNTHPRH</sequence>
<reference evidence="2 3" key="1">
    <citation type="submission" date="2021-02" db="EMBL/GenBank/DDBJ databases">
        <title>Plant Genome Project.</title>
        <authorList>
            <person name="Zhang R.-G."/>
        </authorList>
    </citation>
    <scope>NUCLEOTIDE SEQUENCE [LARGE SCALE GENOMIC DNA]</scope>
    <source>
        <tissue evidence="2">Leaves</tissue>
    </source>
</reference>
<protein>
    <submittedName>
        <fullName evidence="2">Uncharacterized protein</fullName>
    </submittedName>
</protein>
<keyword evidence="1" id="KW-1133">Transmembrane helix</keyword>
<organism evidence="2 3">
    <name type="scientific">Xanthoceras sorbifolium</name>
    <dbReference type="NCBI Taxonomy" id="99658"/>
    <lineage>
        <taxon>Eukaryota</taxon>
        <taxon>Viridiplantae</taxon>
        <taxon>Streptophyta</taxon>
        <taxon>Embryophyta</taxon>
        <taxon>Tracheophyta</taxon>
        <taxon>Spermatophyta</taxon>
        <taxon>Magnoliopsida</taxon>
        <taxon>eudicotyledons</taxon>
        <taxon>Gunneridae</taxon>
        <taxon>Pentapetalae</taxon>
        <taxon>rosids</taxon>
        <taxon>malvids</taxon>
        <taxon>Sapindales</taxon>
        <taxon>Sapindaceae</taxon>
        <taxon>Xanthoceroideae</taxon>
        <taxon>Xanthoceras</taxon>
    </lineage>
</organism>
<accession>A0ABQ8HY67</accession>
<keyword evidence="1" id="KW-0472">Membrane</keyword>
<dbReference type="Proteomes" id="UP000827721">
    <property type="component" value="Unassembled WGS sequence"/>
</dbReference>
<gene>
    <name evidence="2" type="ORF">JRO89_XS06G0118400</name>
</gene>
<proteinExistence type="predicted"/>
<name>A0ABQ8HY67_9ROSI</name>
<feature type="transmembrane region" description="Helical" evidence="1">
    <location>
        <begin position="226"/>
        <end position="245"/>
    </location>
</feature>